<dbReference type="Proteomes" id="UP001322138">
    <property type="component" value="Unassembled WGS sequence"/>
</dbReference>
<keyword evidence="2" id="KW-1185">Reference proteome</keyword>
<dbReference type="GeneID" id="87892143"/>
<name>A0ABR0FDK2_9PEZI</name>
<dbReference type="RefSeq" id="XP_062731024.1">
    <property type="nucleotide sequence ID" value="XM_062872835.1"/>
</dbReference>
<dbReference type="EMBL" id="JAFFGZ010000007">
    <property type="protein sequence ID" value="KAK4642048.1"/>
    <property type="molecule type" value="Genomic_DNA"/>
</dbReference>
<gene>
    <name evidence="1" type="ORF">QC761_0080470</name>
</gene>
<organism evidence="1 2">
    <name type="scientific">Podospora bellae-mahoneyi</name>
    <dbReference type="NCBI Taxonomy" id="2093777"/>
    <lineage>
        <taxon>Eukaryota</taxon>
        <taxon>Fungi</taxon>
        <taxon>Dikarya</taxon>
        <taxon>Ascomycota</taxon>
        <taxon>Pezizomycotina</taxon>
        <taxon>Sordariomycetes</taxon>
        <taxon>Sordariomycetidae</taxon>
        <taxon>Sordariales</taxon>
        <taxon>Podosporaceae</taxon>
        <taxon>Podospora</taxon>
    </lineage>
</organism>
<accession>A0ABR0FDK2</accession>
<protein>
    <submittedName>
        <fullName evidence="1">Uncharacterized protein</fullName>
    </submittedName>
</protein>
<evidence type="ECO:0000313" key="2">
    <source>
        <dbReference type="Proteomes" id="UP001322138"/>
    </source>
</evidence>
<comment type="caution">
    <text evidence="1">The sequence shown here is derived from an EMBL/GenBank/DDBJ whole genome shotgun (WGS) entry which is preliminary data.</text>
</comment>
<sequence length="66" mass="7365">MVTGIMLVLSGNPGAQILSFEDKTHHEVVSGFSKVSATAGFLPVHHFGRRKKRRMRCIIKQSNMLL</sequence>
<proteinExistence type="predicted"/>
<evidence type="ECO:0000313" key="1">
    <source>
        <dbReference type="EMBL" id="KAK4642048.1"/>
    </source>
</evidence>
<reference evidence="1 2" key="1">
    <citation type="journal article" date="2023" name="bioRxiv">
        <title>High-quality genome assemblies of four members of thePodospora anserinaspecies complex.</title>
        <authorList>
            <person name="Ament-Velasquez S.L."/>
            <person name="Vogan A.A."/>
            <person name="Wallerman O."/>
            <person name="Hartmann F."/>
            <person name="Gautier V."/>
            <person name="Silar P."/>
            <person name="Giraud T."/>
            <person name="Johannesson H."/>
        </authorList>
    </citation>
    <scope>NUCLEOTIDE SEQUENCE [LARGE SCALE GENOMIC DNA]</scope>
    <source>
        <strain evidence="1 2">CBS 112042</strain>
    </source>
</reference>